<dbReference type="KEGG" id="dalk:DSCA_14970"/>
<sequence>MLSFHSYLLSLLEPPTIPNVLGGSPFFTARVGFFQTIRFFGGSVQVLSTGFTLEGPGGVFHEQVLANPGG</sequence>
<organism evidence="1 2">
    <name type="scientific">Desulfosarcina alkanivorans</name>
    <dbReference type="NCBI Taxonomy" id="571177"/>
    <lineage>
        <taxon>Bacteria</taxon>
        <taxon>Pseudomonadati</taxon>
        <taxon>Thermodesulfobacteriota</taxon>
        <taxon>Desulfobacteria</taxon>
        <taxon>Desulfobacterales</taxon>
        <taxon>Desulfosarcinaceae</taxon>
        <taxon>Desulfosarcina</taxon>
    </lineage>
</organism>
<proteinExistence type="predicted"/>
<dbReference type="AlphaFoldDB" id="A0A5K7YSE3"/>
<keyword evidence="2" id="KW-1185">Reference proteome</keyword>
<dbReference type="Proteomes" id="UP000427906">
    <property type="component" value="Chromosome"/>
</dbReference>
<dbReference type="EMBL" id="AP021874">
    <property type="protein sequence ID" value="BBO67567.1"/>
    <property type="molecule type" value="Genomic_DNA"/>
</dbReference>
<accession>A0A5K7YSE3</accession>
<evidence type="ECO:0000313" key="2">
    <source>
        <dbReference type="Proteomes" id="UP000427906"/>
    </source>
</evidence>
<reference evidence="1 2" key="1">
    <citation type="submission" date="2019-11" db="EMBL/GenBank/DDBJ databases">
        <title>Comparative genomics of hydrocarbon-degrading Desulfosarcina strains.</title>
        <authorList>
            <person name="Watanabe M."/>
            <person name="Kojima H."/>
            <person name="Fukui M."/>
        </authorList>
    </citation>
    <scope>NUCLEOTIDE SEQUENCE [LARGE SCALE GENOMIC DNA]</scope>
    <source>
        <strain evidence="1 2">PL12</strain>
    </source>
</reference>
<protein>
    <submittedName>
        <fullName evidence="1">Uncharacterized protein</fullName>
    </submittedName>
</protein>
<gene>
    <name evidence="1" type="ORF">DSCA_14970</name>
</gene>
<name>A0A5K7YSE3_9BACT</name>
<evidence type="ECO:0000313" key="1">
    <source>
        <dbReference type="EMBL" id="BBO67567.1"/>
    </source>
</evidence>